<feature type="transmembrane region" description="Helical" evidence="2">
    <location>
        <begin position="12"/>
        <end position="28"/>
    </location>
</feature>
<feature type="compositionally biased region" description="Gly residues" evidence="1">
    <location>
        <begin position="181"/>
        <end position="190"/>
    </location>
</feature>
<feature type="compositionally biased region" description="Low complexity" evidence="1">
    <location>
        <begin position="519"/>
        <end position="545"/>
    </location>
</feature>
<proteinExistence type="predicted"/>
<feature type="compositionally biased region" description="Polar residues" evidence="1">
    <location>
        <begin position="408"/>
        <end position="422"/>
    </location>
</feature>
<organism evidence="3 4">
    <name type="scientific">Mortierella polycephala</name>
    <dbReference type="NCBI Taxonomy" id="41804"/>
    <lineage>
        <taxon>Eukaryota</taxon>
        <taxon>Fungi</taxon>
        <taxon>Fungi incertae sedis</taxon>
        <taxon>Mucoromycota</taxon>
        <taxon>Mortierellomycotina</taxon>
        <taxon>Mortierellomycetes</taxon>
        <taxon>Mortierellales</taxon>
        <taxon>Mortierellaceae</taxon>
        <taxon>Mortierella</taxon>
    </lineage>
</organism>
<feature type="non-terminal residue" evidence="3">
    <location>
        <position position="1"/>
    </location>
</feature>
<feature type="transmembrane region" description="Helical" evidence="2">
    <location>
        <begin position="122"/>
        <end position="143"/>
    </location>
</feature>
<dbReference type="Proteomes" id="UP000726737">
    <property type="component" value="Unassembled WGS sequence"/>
</dbReference>
<keyword evidence="2" id="KW-1133">Transmembrane helix</keyword>
<evidence type="ECO:0000256" key="1">
    <source>
        <dbReference type="SAM" id="MobiDB-lite"/>
    </source>
</evidence>
<feature type="region of interest" description="Disordered" evidence="1">
    <location>
        <begin position="154"/>
        <end position="205"/>
    </location>
</feature>
<accession>A0A9P6PPC1</accession>
<name>A0A9P6PPC1_9FUNG</name>
<feature type="compositionally biased region" description="Polar residues" evidence="1">
    <location>
        <begin position="463"/>
        <end position="498"/>
    </location>
</feature>
<keyword evidence="4" id="KW-1185">Reference proteome</keyword>
<dbReference type="AlphaFoldDB" id="A0A9P6PPC1"/>
<protein>
    <submittedName>
        <fullName evidence="3">Uncharacterized protein</fullName>
    </submittedName>
</protein>
<evidence type="ECO:0000256" key="2">
    <source>
        <dbReference type="SAM" id="Phobius"/>
    </source>
</evidence>
<dbReference type="EMBL" id="JAAAJA010000667">
    <property type="protein sequence ID" value="KAG0250602.1"/>
    <property type="molecule type" value="Genomic_DNA"/>
</dbReference>
<sequence length="592" mass="64357">SHSNFTNEPLVSVISGSVAFIYAVWALLNHQRQPENYRWIYLHGFCCVFVCGLLIAGSTLAFVFGKQGISCEKLQDTTDMTMLSLQTDIVKKADLLEYQDGRQYGPNDICENLYSEMDKASAILGIFAAFMWVCDFILIFGLCGSSGRYGPHRESFGRRRGQVSPDDVEDYSPAGEIRQYGAGGGGGGNADGYRGTDHYPQEDSYDTLDQRKREMDWIEHQNMTDPKRYTQAVIPLSMQQSSFYAQDLAPSQQPNDTTTANRARLSMGEAPRGPTPTFELDHNIGDAAYHTKNPMETTMTTLFPPPVARTEWRTSTHSQNSAAQNRQDQRSSIEGPLSATHGAATAMQDPSAQGDLAAHETEDQATTASSSPHYTEFPPGPACYVFESNQQEFRPSYVNMAARFEQKQGLNQNRSQPSTPESVVSRDEADISTEGVIDNALLTTSQQGSMPGSMDTPPLRKTMLTSGQDKVSQPLSPPTGSQKPFMSGNGSENAQGQWNEKPALTKRKTSKLSMLTPKSSNPNISSNNTSIIANDTSNSSTTLNNGGTGLDSAATSAVGTPKEDMSNPLPKQNASLGMEAPPSPVSSYAGDF</sequence>
<feature type="transmembrane region" description="Helical" evidence="2">
    <location>
        <begin position="40"/>
        <end position="64"/>
    </location>
</feature>
<keyword evidence="2" id="KW-0472">Membrane</keyword>
<gene>
    <name evidence="3" type="ORF">BG011_008217</name>
</gene>
<feature type="compositionally biased region" description="Polar residues" evidence="1">
    <location>
        <begin position="364"/>
        <end position="373"/>
    </location>
</feature>
<feature type="region of interest" description="Disordered" evidence="1">
    <location>
        <begin position="311"/>
        <end position="375"/>
    </location>
</feature>
<feature type="region of interest" description="Disordered" evidence="1">
    <location>
        <begin position="408"/>
        <end position="428"/>
    </location>
</feature>
<dbReference type="OrthoDB" id="2441609at2759"/>
<reference evidence="3" key="1">
    <citation type="journal article" date="2020" name="Fungal Divers.">
        <title>Resolving the Mortierellaceae phylogeny through synthesis of multi-gene phylogenetics and phylogenomics.</title>
        <authorList>
            <person name="Vandepol N."/>
            <person name="Liber J."/>
            <person name="Desiro A."/>
            <person name="Na H."/>
            <person name="Kennedy M."/>
            <person name="Barry K."/>
            <person name="Grigoriev I.V."/>
            <person name="Miller A.N."/>
            <person name="O'Donnell K."/>
            <person name="Stajich J.E."/>
            <person name="Bonito G."/>
        </authorList>
    </citation>
    <scope>NUCLEOTIDE SEQUENCE</scope>
    <source>
        <strain evidence="3">KOD948</strain>
    </source>
</reference>
<comment type="caution">
    <text evidence="3">The sequence shown here is derived from an EMBL/GenBank/DDBJ whole genome shotgun (WGS) entry which is preliminary data.</text>
</comment>
<feature type="compositionally biased region" description="Polar residues" evidence="1">
    <location>
        <begin position="313"/>
        <end position="332"/>
    </location>
</feature>
<feature type="region of interest" description="Disordered" evidence="1">
    <location>
        <begin position="442"/>
        <end position="592"/>
    </location>
</feature>
<keyword evidence="2" id="KW-0812">Transmembrane</keyword>
<evidence type="ECO:0000313" key="4">
    <source>
        <dbReference type="Proteomes" id="UP000726737"/>
    </source>
</evidence>
<evidence type="ECO:0000313" key="3">
    <source>
        <dbReference type="EMBL" id="KAG0250602.1"/>
    </source>
</evidence>